<dbReference type="AlphaFoldDB" id="A0A2A6CUB9"/>
<evidence type="ECO:0000256" key="1">
    <source>
        <dbReference type="SAM" id="MobiDB-lite"/>
    </source>
</evidence>
<accession>A0A2A6CUB9</accession>
<evidence type="ECO:0000313" key="3">
    <source>
        <dbReference type="Proteomes" id="UP000005239"/>
    </source>
</evidence>
<dbReference type="EnsemblMetazoa" id="PPA32031.1">
    <property type="protein sequence ID" value="PPA32031.1"/>
    <property type="gene ID" value="WBGene00204894"/>
</dbReference>
<reference evidence="3" key="1">
    <citation type="journal article" date="2008" name="Nat. Genet.">
        <title>The Pristionchus pacificus genome provides a unique perspective on nematode lifestyle and parasitism.</title>
        <authorList>
            <person name="Dieterich C."/>
            <person name="Clifton S.W."/>
            <person name="Schuster L.N."/>
            <person name="Chinwalla A."/>
            <person name="Delehaunty K."/>
            <person name="Dinkelacker I."/>
            <person name="Fulton L."/>
            <person name="Fulton R."/>
            <person name="Godfrey J."/>
            <person name="Minx P."/>
            <person name="Mitreva M."/>
            <person name="Roeseler W."/>
            <person name="Tian H."/>
            <person name="Witte H."/>
            <person name="Yang S.P."/>
            <person name="Wilson R.K."/>
            <person name="Sommer R.J."/>
        </authorList>
    </citation>
    <scope>NUCLEOTIDE SEQUENCE [LARGE SCALE GENOMIC DNA]</scope>
    <source>
        <strain evidence="3">PS312</strain>
    </source>
</reference>
<evidence type="ECO:0000313" key="2">
    <source>
        <dbReference type="EnsemblMetazoa" id="PPA32031.1"/>
    </source>
</evidence>
<feature type="compositionally biased region" description="Low complexity" evidence="1">
    <location>
        <begin position="81"/>
        <end position="90"/>
    </location>
</feature>
<protein>
    <submittedName>
        <fullName evidence="2">Uncharacterized protein</fullName>
    </submittedName>
</protein>
<dbReference type="Proteomes" id="UP000005239">
    <property type="component" value="Unassembled WGS sequence"/>
</dbReference>
<organism evidence="2 3">
    <name type="scientific">Pristionchus pacificus</name>
    <name type="common">Parasitic nematode worm</name>
    <dbReference type="NCBI Taxonomy" id="54126"/>
    <lineage>
        <taxon>Eukaryota</taxon>
        <taxon>Metazoa</taxon>
        <taxon>Ecdysozoa</taxon>
        <taxon>Nematoda</taxon>
        <taxon>Chromadorea</taxon>
        <taxon>Rhabditida</taxon>
        <taxon>Rhabditina</taxon>
        <taxon>Diplogasteromorpha</taxon>
        <taxon>Diplogasteroidea</taxon>
        <taxon>Neodiplogasteridae</taxon>
        <taxon>Pristionchus</taxon>
    </lineage>
</organism>
<accession>A0A8R1UKL8</accession>
<keyword evidence="3" id="KW-1185">Reference proteome</keyword>
<feature type="compositionally biased region" description="Basic residues" evidence="1">
    <location>
        <begin position="1"/>
        <end position="11"/>
    </location>
</feature>
<proteinExistence type="predicted"/>
<feature type="region of interest" description="Disordered" evidence="1">
    <location>
        <begin position="1"/>
        <end position="155"/>
    </location>
</feature>
<name>A0A2A6CUB9_PRIPA</name>
<gene>
    <name evidence="2" type="primary">WBGene00204894</name>
</gene>
<reference evidence="2" key="2">
    <citation type="submission" date="2022-06" db="UniProtKB">
        <authorList>
            <consortium name="EnsemblMetazoa"/>
        </authorList>
    </citation>
    <scope>IDENTIFICATION</scope>
    <source>
        <strain evidence="2">PS312</strain>
    </source>
</reference>
<feature type="compositionally biased region" description="Basic and acidic residues" evidence="1">
    <location>
        <begin position="100"/>
        <end position="149"/>
    </location>
</feature>
<feature type="compositionally biased region" description="Basic and acidic residues" evidence="1">
    <location>
        <begin position="61"/>
        <end position="80"/>
    </location>
</feature>
<sequence length="155" mass="18132">MRLGQPRKRSGCSRIETEMDEEIGMNSKEKKKKKKKKREEEREETIGNYVLDLNGVSNEDSLEREREGMEEYSRGEEGKESTSSFSLSSTVEIDGEEKEGETVQRRREGLRKIEERENGEEEGGRRVEGWKEKNMQKMKEKERNDHVDDSDPNSL</sequence>